<accession>A0A5A9XH29</accession>
<dbReference type="AlphaFoldDB" id="A0A5A9XH29"/>
<evidence type="ECO:0008006" key="3">
    <source>
        <dbReference type="Google" id="ProtNLM"/>
    </source>
</evidence>
<protein>
    <recommendedName>
        <fullName evidence="3">GATA-type domain-containing protein</fullName>
    </recommendedName>
</protein>
<proteinExistence type="predicted"/>
<dbReference type="EMBL" id="SRSD01000004">
    <property type="protein sequence ID" value="KAA0892134.1"/>
    <property type="molecule type" value="Genomic_DNA"/>
</dbReference>
<comment type="caution">
    <text evidence="1">The sequence shown here is derived from an EMBL/GenBank/DDBJ whole genome shotgun (WGS) entry which is preliminary data.</text>
</comment>
<dbReference type="Proteomes" id="UP000324298">
    <property type="component" value="Unassembled WGS sequence"/>
</dbReference>
<evidence type="ECO:0000313" key="1">
    <source>
        <dbReference type="EMBL" id="KAA0892134.1"/>
    </source>
</evidence>
<dbReference type="OrthoDB" id="5397656at2"/>
<dbReference type="RefSeq" id="WP_149307072.1">
    <property type="nucleotide sequence ID" value="NZ_SRSD01000004.1"/>
</dbReference>
<keyword evidence="2" id="KW-1185">Reference proteome</keyword>
<name>A0A5A9XH29_9BACT</name>
<sequence>MKIRLDEDYYYWCCDWCDTENLVLWARLHTGAYCGACHRPMNLPDSPQGVVIDNSIAAGLC</sequence>
<organism evidence="1 2">
    <name type="scientific">Oryzomonas rubra</name>
    <dbReference type="NCBI Taxonomy" id="2509454"/>
    <lineage>
        <taxon>Bacteria</taxon>
        <taxon>Pseudomonadati</taxon>
        <taxon>Thermodesulfobacteriota</taxon>
        <taxon>Desulfuromonadia</taxon>
        <taxon>Geobacterales</taxon>
        <taxon>Geobacteraceae</taxon>
        <taxon>Oryzomonas</taxon>
    </lineage>
</organism>
<gene>
    <name evidence="1" type="ORF">ET418_07975</name>
</gene>
<reference evidence="1 2" key="1">
    <citation type="submission" date="2019-04" db="EMBL/GenBank/DDBJ databases">
        <title>Geobacter ruber sp. nov., ferric-reducing bacteria isolated from paddy soil.</title>
        <authorList>
            <person name="Xu Z."/>
            <person name="Masuda Y."/>
            <person name="Itoh H."/>
            <person name="Senoo K."/>
        </authorList>
    </citation>
    <scope>NUCLEOTIDE SEQUENCE [LARGE SCALE GENOMIC DNA]</scope>
    <source>
        <strain evidence="1 2">Red88</strain>
    </source>
</reference>
<evidence type="ECO:0000313" key="2">
    <source>
        <dbReference type="Proteomes" id="UP000324298"/>
    </source>
</evidence>